<dbReference type="RefSeq" id="WP_416206181.1">
    <property type="nucleotide sequence ID" value="NZ_JBBKTX010000013.1"/>
</dbReference>
<sequence length="283" mass="30660">MLTRMLNHFPLRTCLLAEGQQTWREGGSAKCNQVLVLLHGISSGSGSWVQQLDALGRHCRVLAWDAPGYGRSADLPDSQPGAMDYAERLADWLDALDVERCWLVGHSLGAMIAAAFAHRYPGRLDGLLLASPAQGYGKSDADTRERIYHQRPDVLEQLGADGLAARRAAALLSASATAEQVELVADSMKRLRLPGFRAASWLLAHDDIWCYLPVDVTVRRVICGGMDGITPPQGARQLAQDFDATEFVEIPAAGHACYIEAATLVNQTLMDWMSTGSAKTGST</sequence>
<name>A0ABW8NKB3_9GAMM</name>
<dbReference type="PANTHER" id="PTHR43798:SF33">
    <property type="entry name" value="HYDROLASE, PUTATIVE (AFU_ORTHOLOGUE AFUA_2G14860)-RELATED"/>
    <property type="match status" value="1"/>
</dbReference>
<gene>
    <name evidence="2" type="ORF">WG929_11820</name>
</gene>
<evidence type="ECO:0000259" key="1">
    <source>
        <dbReference type="Pfam" id="PF00561"/>
    </source>
</evidence>
<keyword evidence="3" id="KW-1185">Reference proteome</keyword>
<proteinExistence type="predicted"/>
<organism evidence="2 3">
    <name type="scientific">Oceanobacter antarcticus</name>
    <dbReference type="NCBI Taxonomy" id="3133425"/>
    <lineage>
        <taxon>Bacteria</taxon>
        <taxon>Pseudomonadati</taxon>
        <taxon>Pseudomonadota</taxon>
        <taxon>Gammaproteobacteria</taxon>
        <taxon>Oceanospirillales</taxon>
        <taxon>Oceanospirillaceae</taxon>
        <taxon>Oceanobacter</taxon>
    </lineage>
</organism>
<feature type="domain" description="AB hydrolase-1" evidence="1">
    <location>
        <begin position="34"/>
        <end position="261"/>
    </location>
</feature>
<dbReference type="GO" id="GO:0016787">
    <property type="term" value="F:hydrolase activity"/>
    <property type="evidence" value="ECO:0007669"/>
    <property type="project" value="UniProtKB-KW"/>
</dbReference>
<dbReference type="InterPro" id="IPR050266">
    <property type="entry name" value="AB_hydrolase_sf"/>
</dbReference>
<dbReference type="InterPro" id="IPR029058">
    <property type="entry name" value="AB_hydrolase_fold"/>
</dbReference>
<reference evidence="2 3" key="1">
    <citation type="submission" date="2024-03" db="EMBL/GenBank/DDBJ databases">
        <title>High-quality draft genome sequence of Oceanobacter sp. wDCs-4.</title>
        <authorList>
            <person name="Dong C."/>
        </authorList>
    </citation>
    <scope>NUCLEOTIDE SEQUENCE [LARGE SCALE GENOMIC DNA]</scope>
    <source>
        <strain evidence="3">wDCs-4</strain>
    </source>
</reference>
<protein>
    <submittedName>
        <fullName evidence="2">Alpha/beta hydrolase</fullName>
    </submittedName>
</protein>
<evidence type="ECO:0000313" key="2">
    <source>
        <dbReference type="EMBL" id="MFK4753100.1"/>
    </source>
</evidence>
<dbReference type="PANTHER" id="PTHR43798">
    <property type="entry name" value="MONOACYLGLYCEROL LIPASE"/>
    <property type="match status" value="1"/>
</dbReference>
<dbReference type="EMBL" id="JBBKTX010000013">
    <property type="protein sequence ID" value="MFK4753100.1"/>
    <property type="molecule type" value="Genomic_DNA"/>
</dbReference>
<dbReference type="InterPro" id="IPR000073">
    <property type="entry name" value="AB_hydrolase_1"/>
</dbReference>
<dbReference type="PRINTS" id="PR00111">
    <property type="entry name" value="ABHYDROLASE"/>
</dbReference>
<keyword evidence="2" id="KW-0378">Hydrolase</keyword>
<accession>A0ABW8NKB3</accession>
<evidence type="ECO:0000313" key="3">
    <source>
        <dbReference type="Proteomes" id="UP001620597"/>
    </source>
</evidence>
<dbReference type="Pfam" id="PF00561">
    <property type="entry name" value="Abhydrolase_1"/>
    <property type="match status" value="1"/>
</dbReference>
<dbReference type="Gene3D" id="3.40.50.1820">
    <property type="entry name" value="alpha/beta hydrolase"/>
    <property type="match status" value="1"/>
</dbReference>
<comment type="caution">
    <text evidence="2">The sequence shown here is derived from an EMBL/GenBank/DDBJ whole genome shotgun (WGS) entry which is preliminary data.</text>
</comment>
<dbReference type="Proteomes" id="UP001620597">
    <property type="component" value="Unassembled WGS sequence"/>
</dbReference>
<dbReference type="SUPFAM" id="SSF53474">
    <property type="entry name" value="alpha/beta-Hydrolases"/>
    <property type="match status" value="1"/>
</dbReference>